<dbReference type="EMBL" id="NBEF01000015">
    <property type="protein sequence ID" value="OQQ91103.1"/>
    <property type="molecule type" value="Genomic_DNA"/>
</dbReference>
<reference evidence="28" key="5">
    <citation type="submission" date="2017-04" db="EMBL/GenBank/DDBJ databases">
        <title>Function of individual gut microbiota members based on whole genome sequencing of pure cultures obtained from chicken caecum.</title>
        <authorList>
            <person name="Medvecky M."/>
            <person name="Cejkova D."/>
            <person name="Polansky O."/>
            <person name="Karasova D."/>
            <person name="Kubasova T."/>
            <person name="Cizek A."/>
            <person name="Rychlik I."/>
        </authorList>
    </citation>
    <scope>NUCLEOTIDE SEQUENCE [LARGE SCALE GENOMIC DNA]</scope>
    <source>
        <strain evidence="28">An84</strain>
    </source>
</reference>
<evidence type="ECO:0000313" key="8">
    <source>
        <dbReference type="EMBL" id="MDF4186087.1"/>
    </source>
</evidence>
<dbReference type="EMBL" id="JAUIQT010000001">
    <property type="protein sequence ID" value="MDN4833597.1"/>
    <property type="molecule type" value="Genomic_DNA"/>
</dbReference>
<dbReference type="Proteomes" id="UP000192575">
    <property type="component" value="Unassembled WGS sequence"/>
</dbReference>
<reference evidence="24 25" key="3">
    <citation type="submission" date="2017-03" db="EMBL/GenBank/DDBJ databases">
        <title>Phylogenomics and comparative genomics of Lactobacillus salivarius, a mammalian gut commensal.</title>
        <authorList>
            <person name="Harris H.M."/>
        </authorList>
    </citation>
    <scope>NUCLEOTIDE SEQUENCE [LARGE SCALE GENOMIC DNA]</scope>
    <source>
        <strain evidence="16 24">AH4231</strain>
        <strain evidence="15 25">JCM 1047</strain>
        <strain evidence="14 26">LMG 14477</strain>
    </source>
</reference>
<evidence type="ECO:0000313" key="4">
    <source>
        <dbReference type="EMBL" id="AIR10373.1"/>
    </source>
</evidence>
<evidence type="ECO:0000313" key="15">
    <source>
        <dbReference type="EMBL" id="OQQ91103.1"/>
    </source>
</evidence>
<reference evidence="18 29" key="7">
    <citation type="journal article" date="2018" name="Genome Announc.">
        <title>Fifty-Six Draft Genome Sequences of 10 Lactobacillus Species from 22 Commercial Dietary Supplements.</title>
        <authorList>
            <person name="Gangiredla J."/>
            <person name="Barnaba T.J."/>
            <person name="Mammel M.K."/>
            <person name="Lacher D.W."/>
            <person name="Elkins C.A."/>
            <person name="Lampel K.A."/>
            <person name="Whitehouse C.A."/>
            <person name="Tartera C."/>
        </authorList>
    </citation>
    <scope>NUCLEOTIDE SEQUENCE [LARGE SCALE GENOMIC DNA]</scope>
    <source>
        <strain evidence="18 29">DS11_12</strain>
    </source>
</reference>
<reference evidence="21" key="15">
    <citation type="submission" date="2023-04" db="EMBL/GenBank/DDBJ databases">
        <title>Four porcine-derived lactic acid bacteria strains analyses and their evaluation as potential probiotics based on genomics.</title>
        <authorList>
            <person name="Niu D."/>
        </authorList>
    </citation>
    <scope>NUCLEOTIDE SEQUENCE</scope>
    <source>
        <strain evidence="21">ZSA5</strain>
    </source>
</reference>
<dbReference type="InterPro" id="IPR020627">
    <property type="entry name" value="KhpA"/>
</dbReference>
<reference evidence="10 31" key="9">
    <citation type="submission" date="2019-11" db="EMBL/GenBank/DDBJ databases">
        <title>Draft Genome Sequence of Plant Growth-Promoting Rhizosphere-Associated Bacteria.</title>
        <authorList>
            <person name="Vasilyev I.Y."/>
            <person name="Radchenko V."/>
            <person name="Ilnitskaya E.V."/>
        </authorList>
    </citation>
    <scope>NUCLEOTIDE SEQUENCE [LARGE SCALE GENOMIC DNA]</scope>
    <source>
        <strain evidence="10 31">VRA_1sq_f</strain>
    </source>
</reference>
<keyword evidence="3" id="KW-0961">Cell wall biogenesis/degradation</keyword>
<evidence type="ECO:0000256" key="3">
    <source>
        <dbReference type="HAMAP-Rule" id="MF_00088"/>
    </source>
</evidence>
<evidence type="ECO:0000313" key="33">
    <source>
        <dbReference type="Proteomes" id="UP000471300"/>
    </source>
</evidence>
<dbReference type="PANTHER" id="PTHR34654">
    <property type="entry name" value="UPF0109 PROTEIN SCO5592"/>
    <property type="match status" value="1"/>
</dbReference>
<evidence type="ECO:0000313" key="5">
    <source>
        <dbReference type="EMBL" id="AOO74123.1"/>
    </source>
</evidence>
<comment type="subunit">
    <text evidence="3">Forms a complex with KhpB.</text>
</comment>
<keyword evidence="1 3" id="KW-0963">Cytoplasm</keyword>
<sequence length="81" mass="9236">MTETDVKQLILTIVQPLVAEPDEVKIETEQDDYFLNFNLSVSKEDVGRVIGKHGRIAQAIRNIVYGIRLDNNLKVRLNIVD</sequence>
<dbReference type="CDD" id="cd22533">
    <property type="entry name" value="KH-II_YlqC-like"/>
    <property type="match status" value="1"/>
</dbReference>
<dbReference type="Proteomes" id="UP001213566">
    <property type="component" value="Unassembled WGS sequence"/>
</dbReference>
<organism evidence="4 22">
    <name type="scientific">Ligilactobacillus salivarius</name>
    <dbReference type="NCBI Taxonomy" id="1624"/>
    <lineage>
        <taxon>Bacteria</taxon>
        <taxon>Bacillati</taxon>
        <taxon>Bacillota</taxon>
        <taxon>Bacilli</taxon>
        <taxon>Lactobacillales</taxon>
        <taxon>Lactobacillaceae</taxon>
        <taxon>Ligilactobacillus</taxon>
    </lineage>
</organism>
<dbReference type="Gene3D" id="3.30.300.20">
    <property type="match status" value="1"/>
</dbReference>
<dbReference type="Proteomes" id="UP000470980">
    <property type="component" value="Unassembled WGS sequence"/>
</dbReference>
<reference evidence="17" key="6">
    <citation type="journal article" date="2018" name="BMC Genomics">
        <title>Whole genome sequencing and function prediction of 133 gut anaerobes isolated from chicken caecum in pure cultures.</title>
        <authorList>
            <person name="Medvecky M."/>
            <person name="Cejkova D."/>
            <person name="Polansky O."/>
            <person name="Karasova D."/>
            <person name="Kubasova T."/>
            <person name="Cizek A."/>
            <person name="Rychlik I."/>
        </authorList>
    </citation>
    <scope>NUCLEOTIDE SEQUENCE</scope>
    <source>
        <strain evidence="17">An84</strain>
    </source>
</reference>
<evidence type="ECO:0000313" key="18">
    <source>
        <dbReference type="EMBL" id="PTR98866.1"/>
    </source>
</evidence>
<dbReference type="Proteomes" id="UP000437575">
    <property type="component" value="Unassembled WGS sequence"/>
</dbReference>
<dbReference type="InterPro" id="IPR015946">
    <property type="entry name" value="KH_dom-like_a/b"/>
</dbReference>
<dbReference type="EMBL" id="CP007646">
    <property type="protein sequence ID" value="AIR10373.1"/>
    <property type="molecule type" value="Genomic_DNA"/>
</dbReference>
<proteinExistence type="inferred from homology"/>
<evidence type="ECO:0000313" key="11">
    <source>
        <dbReference type="EMBL" id="MYY64035.1"/>
    </source>
</evidence>
<evidence type="ECO:0000313" key="21">
    <source>
        <dbReference type="EMBL" id="WII29235.1"/>
    </source>
</evidence>
<dbReference type="EMBL" id="DYVK01000096">
    <property type="protein sequence ID" value="HJG16389.1"/>
    <property type="molecule type" value="Genomic_DNA"/>
</dbReference>
<dbReference type="Proteomes" id="UP000029488">
    <property type="component" value="Chromosome"/>
</dbReference>
<dbReference type="RefSeq" id="WP_003699990.1">
    <property type="nucleotide sequence ID" value="NZ_CABMGV010000001.1"/>
</dbReference>
<dbReference type="GO" id="GO:0003723">
    <property type="term" value="F:RNA binding"/>
    <property type="evidence" value="ECO:0007669"/>
    <property type="project" value="UniProtKB-UniRule"/>
</dbReference>
<dbReference type="GO" id="GO:0009252">
    <property type="term" value="P:peptidoglycan biosynthetic process"/>
    <property type="evidence" value="ECO:0007669"/>
    <property type="project" value="UniProtKB-UniRule"/>
</dbReference>
<evidence type="ECO:0000313" key="26">
    <source>
        <dbReference type="Proteomes" id="UP000192638"/>
    </source>
</evidence>
<reference evidence="7" key="12">
    <citation type="submission" date="2021-09" db="EMBL/GenBank/DDBJ databases">
        <authorList>
            <person name="Gilroy R."/>
        </authorList>
    </citation>
    <scope>NUCLEOTIDE SEQUENCE</scope>
    <source>
        <strain evidence="7">CHK189-29639</strain>
    </source>
</reference>
<reference evidence="8" key="14">
    <citation type="submission" date="2023-02" db="EMBL/GenBank/DDBJ databases">
        <title>Draft Whole-Genome Sequences of competitive exclusion Lactobacillus salivarius strains for Poultry.</title>
        <authorList>
            <person name="Ma L.M."/>
            <person name="Lopez-Guerra N."/>
            <person name="Zhang G."/>
        </authorList>
    </citation>
    <scope>NUCLEOTIDE SEQUENCE</scope>
    <source>
        <strain evidence="8">Salm-9</strain>
    </source>
</reference>
<evidence type="ECO:0000313" key="27">
    <source>
        <dbReference type="Proteomes" id="UP000195378"/>
    </source>
</evidence>
<dbReference type="EMBL" id="NFHF01000003">
    <property type="protein sequence ID" value="OUN19315.1"/>
    <property type="molecule type" value="Genomic_DNA"/>
</dbReference>
<evidence type="ECO:0000313" key="9">
    <source>
        <dbReference type="EMBL" id="MDN4833597.1"/>
    </source>
</evidence>
<dbReference type="Proteomes" id="UP001231316">
    <property type="component" value="Chromosome"/>
</dbReference>
<dbReference type="Proteomes" id="UP001174888">
    <property type="component" value="Unassembled WGS sequence"/>
</dbReference>
<dbReference type="Proteomes" id="UP000192638">
    <property type="component" value="Unassembled WGS sequence"/>
</dbReference>
<reference evidence="7" key="11">
    <citation type="journal article" date="2021" name="PeerJ">
        <title>Extensive microbial diversity within the chicken gut microbiome revealed by metagenomics and culture.</title>
        <authorList>
            <person name="Gilroy R."/>
            <person name="Ravi A."/>
            <person name="Getino M."/>
            <person name="Pursley I."/>
            <person name="Horton D.L."/>
            <person name="Alikhan N.F."/>
            <person name="Baker D."/>
            <person name="Gharbi K."/>
            <person name="Hall N."/>
            <person name="Watson M."/>
            <person name="Adriaenssens E.M."/>
            <person name="Foster-Nyarko E."/>
            <person name="Jarju S."/>
            <person name="Secka A."/>
            <person name="Antonio M."/>
            <person name="Oren A."/>
            <person name="Chaudhuri R.R."/>
            <person name="La Ragione R."/>
            <person name="Hildebrand F."/>
            <person name="Pallen M.J."/>
        </authorList>
    </citation>
    <scope>NUCLEOTIDE SEQUENCE</scope>
    <source>
        <strain evidence="7">CHK189-29639</strain>
    </source>
</reference>
<evidence type="ECO:0000313" key="25">
    <source>
        <dbReference type="Proteomes" id="UP000192575"/>
    </source>
</evidence>
<dbReference type="EMBL" id="CP123971">
    <property type="protein sequence ID" value="WII29235.1"/>
    <property type="molecule type" value="Genomic_DNA"/>
</dbReference>
<evidence type="ECO:0000313" key="22">
    <source>
        <dbReference type="Proteomes" id="UP000029488"/>
    </source>
</evidence>
<evidence type="ECO:0000313" key="14">
    <source>
        <dbReference type="EMBL" id="OQQ85200.1"/>
    </source>
</evidence>
<dbReference type="Proteomes" id="UP000195378">
    <property type="component" value="Chromosome"/>
</dbReference>
<dbReference type="Proteomes" id="UP000759256">
    <property type="component" value="Unassembled WGS sequence"/>
</dbReference>
<evidence type="ECO:0000256" key="2">
    <source>
        <dbReference type="ARBA" id="ARBA00022884"/>
    </source>
</evidence>
<dbReference type="GeneID" id="89465423"/>
<dbReference type="AlphaFoldDB" id="A0A089QF27"/>
<evidence type="ECO:0000256" key="1">
    <source>
        <dbReference type="ARBA" id="ARBA00022490"/>
    </source>
</evidence>
<dbReference type="EMBL" id="NBEY01000031">
    <property type="protein sequence ID" value="OQR25697.1"/>
    <property type="molecule type" value="Genomic_DNA"/>
</dbReference>
<gene>
    <name evidence="4" type="primary">ylqC</name>
    <name evidence="3" type="synonym">khpA</name>
    <name evidence="17" type="ORF">B5G36_02020</name>
    <name evidence="16" type="ORF">B6U37_03330</name>
    <name evidence="15" type="ORF">B6U56_03460</name>
    <name evidence="14" type="ORF">B6U60_02905</name>
    <name evidence="6" type="ORF">B7R82_05625</name>
    <name evidence="5" type="ORF">BHF65_07800</name>
    <name evidence="19" type="ORF">DB362_02425</name>
    <name evidence="18" type="ORF">DBP89_01685</name>
    <name evidence="13" type="ORF">FYL06_02615</name>
    <name evidence="12" type="ORF">FYL10_00775</name>
    <name evidence="11" type="ORF">FYL25_01045</name>
    <name evidence="10" type="ORF">GKC34_05930</name>
    <name evidence="7" type="ORF">K8V06_09685</name>
    <name evidence="4" type="ORF">LSJ_0679</name>
    <name evidence="20" type="ORF">O2U02_05480</name>
    <name evidence="8" type="ORF">PV940_03435</name>
    <name evidence="21" type="ORF">QFE45_03795</name>
    <name evidence="9" type="ORF">QYC35_05025</name>
</gene>
<evidence type="ECO:0000313" key="30">
    <source>
        <dbReference type="Proteomes" id="UP000245607"/>
    </source>
</evidence>
<dbReference type="EMBL" id="NBEB01000035">
    <property type="protein sequence ID" value="OQQ85200.1"/>
    <property type="molecule type" value="Genomic_DNA"/>
</dbReference>
<dbReference type="EMBL" id="VSTU01000002">
    <property type="protein sequence ID" value="MYZ65855.1"/>
    <property type="molecule type" value="Genomic_DNA"/>
</dbReference>
<dbReference type="EMBL" id="VSTR01000001">
    <property type="protein sequence ID" value="MYY72230.1"/>
    <property type="molecule type" value="Genomic_DNA"/>
</dbReference>
<dbReference type="EMBL" id="CP114509">
    <property type="protein sequence ID" value="WHS16957.1"/>
    <property type="molecule type" value="Genomic_DNA"/>
</dbReference>
<reference evidence="32 33" key="10">
    <citation type="journal article" date="2020" name="Food Funct.">
        <title>Screening of Lactobacillus salivarius strains from the feces of Chinese populations and the evaluation of their effects against intestinal inflammation in mice.</title>
        <authorList>
            <person name="Zhai Q."/>
            <person name="Shen X."/>
            <person name="Cen S."/>
            <person name="Zhang C."/>
            <person name="Tian F."/>
            <person name="Zhao J."/>
            <person name="Zhang H."/>
            <person name="Xue Y."/>
            <person name="Chen W."/>
        </authorList>
    </citation>
    <scope>NUCLEOTIDE SEQUENCE [LARGE SCALE GENOMIC DNA]</scope>
    <source>
        <strain evidence="11 34">FYNDL5_1.scaf</strain>
        <strain evidence="13 33">FZJTZ28M4.scaf</strain>
        <strain evidence="12 32">FZJTZ9M6.scaf</strain>
    </source>
</reference>
<evidence type="ECO:0000313" key="31">
    <source>
        <dbReference type="Proteomes" id="UP000437575"/>
    </source>
</evidence>
<dbReference type="EMBL" id="CP020858">
    <property type="protein sequence ID" value="ARU19495.1"/>
    <property type="molecule type" value="Genomic_DNA"/>
</dbReference>
<keyword evidence="2 3" id="KW-0694">RNA-binding</keyword>
<evidence type="ECO:0000313" key="16">
    <source>
        <dbReference type="EMBL" id="OQR25697.1"/>
    </source>
</evidence>
<dbReference type="EMBL" id="QAGV01000001">
    <property type="protein sequence ID" value="PTR98866.1"/>
    <property type="molecule type" value="Genomic_DNA"/>
</dbReference>
<evidence type="ECO:0000313" key="20">
    <source>
        <dbReference type="EMBL" id="WHS16957.1"/>
    </source>
</evidence>
<evidence type="ECO:0000313" key="23">
    <source>
        <dbReference type="Proteomes" id="UP000094723"/>
    </source>
</evidence>
<dbReference type="EMBL" id="JARKHV010000002">
    <property type="protein sequence ID" value="MDF4186087.1"/>
    <property type="molecule type" value="Genomic_DNA"/>
</dbReference>
<keyword evidence="3" id="KW-0133">Cell shape</keyword>
<dbReference type="HAMAP" id="MF_00088">
    <property type="entry name" value="KhpA"/>
    <property type="match status" value="1"/>
</dbReference>
<evidence type="ECO:0000313" key="6">
    <source>
        <dbReference type="EMBL" id="ARU19495.1"/>
    </source>
</evidence>
<evidence type="ECO:0000313" key="29">
    <source>
        <dbReference type="Proteomes" id="UP000244552"/>
    </source>
</evidence>
<dbReference type="Proteomes" id="UP000245607">
    <property type="component" value="Unassembled WGS sequence"/>
</dbReference>
<dbReference type="GO" id="GO:0008360">
    <property type="term" value="P:regulation of cell shape"/>
    <property type="evidence" value="ECO:0007669"/>
    <property type="project" value="UniProtKB-KW"/>
</dbReference>
<dbReference type="Proteomes" id="UP000471300">
    <property type="component" value="Unassembled WGS sequence"/>
</dbReference>
<evidence type="ECO:0000313" key="35">
    <source>
        <dbReference type="Proteomes" id="UP001224533"/>
    </source>
</evidence>
<evidence type="ECO:0000313" key="17">
    <source>
        <dbReference type="EMBL" id="OUN19315.1"/>
    </source>
</evidence>
<dbReference type="Pfam" id="PF13083">
    <property type="entry name" value="KH_KhpA-B"/>
    <property type="match status" value="1"/>
</dbReference>
<dbReference type="PANTHER" id="PTHR34654:SF1">
    <property type="entry name" value="RNA-BINDING PROTEIN KHPA"/>
    <property type="match status" value="1"/>
</dbReference>
<reference evidence="9" key="16">
    <citation type="submission" date="2023-07" db="EMBL/GenBank/DDBJ databases">
        <title>Complete genome sequence of Ligilactobacillus salivarius SRCM217594 isolated from Gallus gallus domesticus feces.</title>
        <authorList>
            <person name="Yang H.-G."/>
            <person name="Ryu M.-S."/>
            <person name="Ha G.-S."/>
            <person name="Yang H.-J."/>
            <person name="Jeong D.-Y."/>
        </authorList>
    </citation>
    <scope>NUCLEOTIDE SEQUENCE</scope>
    <source>
        <strain evidence="9">SRCM217594</strain>
    </source>
</reference>
<dbReference type="Proteomes" id="UP000244552">
    <property type="component" value="Unassembled WGS sequence"/>
</dbReference>
<accession>A0A089QF27</accession>
<reference evidence="4 22" key="1">
    <citation type="journal article" date="2014" name="BMC Genomics">
        <title>Unusual genome complexity in Lactobacillus salivarius JCM1046.</title>
        <authorList>
            <person name="Raftis E.J."/>
            <person name="Forde B.M."/>
            <person name="Claesson M.J."/>
            <person name="O'Toole P.W."/>
        </authorList>
    </citation>
    <scope>NUCLEOTIDE SEQUENCE [LARGE SCALE GENOMIC DNA]</scope>
    <source>
        <strain evidence="4 22">JCM1046</strain>
    </source>
</reference>
<comment type="subcellular location">
    <subcellularLocation>
        <location evidence="3">Cytoplasm</location>
    </subcellularLocation>
</comment>
<reference evidence="19 30" key="8">
    <citation type="submission" date="2018-05" db="EMBL/GenBank/DDBJ databases">
        <title>Lactobacillus salivarius genome sequencing and assembly.</title>
        <authorList>
            <person name="Audisio C."/>
            <person name="Albarracin L."/>
            <person name="Torres M.J."/>
            <person name="Hebert E.M."/>
            <person name="Saavedra L."/>
        </authorList>
    </citation>
    <scope>NUCLEOTIDE SEQUENCE [LARGE SCALE GENOMIC DNA]</scope>
    <source>
        <strain evidence="19 30">A3iob</strain>
    </source>
</reference>
<evidence type="ECO:0000313" key="32">
    <source>
        <dbReference type="Proteomes" id="UP000470980"/>
    </source>
</evidence>
<evidence type="ECO:0000313" key="10">
    <source>
        <dbReference type="EMBL" id="MSE05369.1"/>
    </source>
</evidence>
<dbReference type="Proteomes" id="UP001224533">
    <property type="component" value="Chromosome"/>
</dbReference>
<evidence type="ECO:0000313" key="12">
    <source>
        <dbReference type="EMBL" id="MYY72230.1"/>
    </source>
</evidence>
<evidence type="ECO:0000313" key="13">
    <source>
        <dbReference type="EMBL" id="MYZ65855.1"/>
    </source>
</evidence>
<dbReference type="GO" id="GO:0005737">
    <property type="term" value="C:cytoplasm"/>
    <property type="evidence" value="ECO:0007669"/>
    <property type="project" value="UniProtKB-SubCell"/>
</dbReference>
<comment type="function">
    <text evidence="3">A probable RNA chaperone. Forms a complex with KhpB which binds to cellular RNA and controls its expression. Plays a role in peptidoglycan (PG) homeostasis and cell length regulation.</text>
</comment>
<dbReference type="Proteomes" id="UP000196255">
    <property type="component" value="Unassembled WGS sequence"/>
</dbReference>
<keyword evidence="3" id="KW-0143">Chaperone</keyword>
<dbReference type="KEGG" id="lsj:LSJ_0679"/>
<dbReference type="Proteomes" id="UP000094723">
    <property type="component" value="Chromosome"/>
</dbReference>
<evidence type="ECO:0000313" key="7">
    <source>
        <dbReference type="EMBL" id="HJG16389.1"/>
    </source>
</evidence>
<evidence type="ECO:0000313" key="19">
    <source>
        <dbReference type="EMBL" id="PWG52793.1"/>
    </source>
</evidence>
<protein>
    <recommendedName>
        <fullName evidence="3">RNA-binding protein KhpA</fullName>
    </recommendedName>
    <alternativeName>
        <fullName evidence="3">KH-domain protein A</fullName>
    </alternativeName>
</protein>
<reference evidence="6 27" key="4">
    <citation type="submission" date="2017-04" db="EMBL/GenBank/DDBJ databases">
        <title>Complete genome sequence of Lactobacillus salivarius ZLS006, a probiotic strain isolated from healthy piglet.</title>
        <authorList>
            <person name="Zhang D."/>
        </authorList>
    </citation>
    <scope>NUCLEOTIDE SEQUENCE [LARGE SCALE GENOMIC DNA]</scope>
    <source>
        <strain evidence="6 27">ZLS006</strain>
    </source>
</reference>
<comment type="similarity">
    <text evidence="3">Belongs to the KhpA RNA-binding protein family.</text>
</comment>
<dbReference type="EMBL" id="WKKZ01000212">
    <property type="protein sequence ID" value="MSE05369.1"/>
    <property type="molecule type" value="Genomic_DNA"/>
</dbReference>
<dbReference type="GO" id="GO:0071555">
    <property type="term" value="P:cell wall organization"/>
    <property type="evidence" value="ECO:0007669"/>
    <property type="project" value="UniProtKB-KW"/>
</dbReference>
<evidence type="ECO:0000313" key="34">
    <source>
        <dbReference type="Proteomes" id="UP000471678"/>
    </source>
</evidence>
<reference evidence="5 23" key="2">
    <citation type="submission" date="2016-09" db="EMBL/GenBank/DDBJ databases">
        <title>Complete Genome Sequence of Lactobacillus salivarius Jin.</title>
        <authorList>
            <person name="Jin N."/>
            <person name="Li C."/>
            <person name="Wang M."/>
            <person name="Ren D."/>
            <person name="Di Y."/>
            <person name="Pan R."/>
            <person name="Du S."/>
            <person name="Lu H."/>
            <person name="Li X."/>
            <person name="Tian M."/>
        </authorList>
    </citation>
    <scope>NUCLEOTIDE SEQUENCE [LARGE SCALE GENOMIC DNA]</scope>
    <source>
        <strain evidence="5 23">CICC 23174</strain>
    </source>
</reference>
<reference evidence="20 35" key="13">
    <citation type="submission" date="2022-12" db="EMBL/GenBank/DDBJ databases">
        <title>Assessment of beneficial effects and identification of host adaptation-associated genes of Ligilactobacillus salivarius isolated from Meles meles.</title>
        <authorList>
            <person name="Wang Y."/>
        </authorList>
    </citation>
    <scope>NUCLEOTIDE SEQUENCE [LARGE SCALE GENOMIC DNA]</scope>
    <source>
        <strain evidence="20 35">S35</strain>
    </source>
</reference>
<dbReference type="EMBL" id="QFAS01000005">
    <property type="protein sequence ID" value="PWG52793.1"/>
    <property type="molecule type" value="Genomic_DNA"/>
</dbReference>
<dbReference type="Proteomes" id="UP000192353">
    <property type="component" value="Unassembled WGS sequence"/>
</dbReference>
<name>A0A089QF27_9LACO</name>
<dbReference type="EMBL" id="VSUB01000001">
    <property type="protein sequence ID" value="MYY64035.1"/>
    <property type="molecule type" value="Genomic_DNA"/>
</dbReference>
<dbReference type="EMBL" id="CP017107">
    <property type="protein sequence ID" value="AOO74123.1"/>
    <property type="molecule type" value="Genomic_DNA"/>
</dbReference>
<evidence type="ECO:0000313" key="24">
    <source>
        <dbReference type="Proteomes" id="UP000192353"/>
    </source>
</evidence>
<dbReference type="Proteomes" id="UP000471678">
    <property type="component" value="Unassembled WGS sequence"/>
</dbReference>
<evidence type="ECO:0000313" key="28">
    <source>
        <dbReference type="Proteomes" id="UP000196255"/>
    </source>
</evidence>